<protein>
    <submittedName>
        <fullName evidence="1">23385_t:CDS:1</fullName>
    </submittedName>
</protein>
<organism evidence="1 2">
    <name type="scientific">Cetraspora pellucida</name>
    <dbReference type="NCBI Taxonomy" id="1433469"/>
    <lineage>
        <taxon>Eukaryota</taxon>
        <taxon>Fungi</taxon>
        <taxon>Fungi incertae sedis</taxon>
        <taxon>Mucoromycota</taxon>
        <taxon>Glomeromycotina</taxon>
        <taxon>Glomeromycetes</taxon>
        <taxon>Diversisporales</taxon>
        <taxon>Gigasporaceae</taxon>
        <taxon>Cetraspora</taxon>
    </lineage>
</organism>
<comment type="caution">
    <text evidence="1">The sequence shown here is derived from an EMBL/GenBank/DDBJ whole genome shotgun (WGS) entry which is preliminary data.</text>
</comment>
<gene>
    <name evidence="1" type="ORF">CPELLU_LOCUS14099</name>
</gene>
<dbReference type="EMBL" id="CAJVQA010016129">
    <property type="protein sequence ID" value="CAG8741237.1"/>
    <property type="molecule type" value="Genomic_DNA"/>
</dbReference>
<dbReference type="OrthoDB" id="2440495at2759"/>
<reference evidence="1" key="1">
    <citation type="submission" date="2021-06" db="EMBL/GenBank/DDBJ databases">
        <authorList>
            <person name="Kallberg Y."/>
            <person name="Tangrot J."/>
            <person name="Rosling A."/>
        </authorList>
    </citation>
    <scope>NUCLEOTIDE SEQUENCE</scope>
    <source>
        <strain evidence="1">FL966</strain>
    </source>
</reference>
<feature type="non-terminal residue" evidence="1">
    <location>
        <position position="139"/>
    </location>
</feature>
<proteinExistence type="predicted"/>
<accession>A0A9N9IMS3</accession>
<name>A0A9N9IMS3_9GLOM</name>
<evidence type="ECO:0000313" key="2">
    <source>
        <dbReference type="Proteomes" id="UP000789759"/>
    </source>
</evidence>
<keyword evidence="2" id="KW-1185">Reference proteome</keyword>
<dbReference type="Proteomes" id="UP000789759">
    <property type="component" value="Unassembled WGS sequence"/>
</dbReference>
<dbReference type="AlphaFoldDB" id="A0A9N9IMS3"/>
<evidence type="ECO:0000313" key="1">
    <source>
        <dbReference type="EMBL" id="CAG8741237.1"/>
    </source>
</evidence>
<sequence length="139" mass="15781">VIGNANQTDISTTKYASAIKTVFHNWSLSQNRYSSLILSNRKGIACQQLELELKNEFDEFDNLITNLAVSSEIDDPIDVREFVDINADVAFEMPSDDDIIRNIGNKVNHLTEKEILEPAFKIIDHNTLKALDLIEIYLL</sequence>